<dbReference type="SMART" id="SM00293">
    <property type="entry name" value="PWWP"/>
    <property type="match status" value="1"/>
</dbReference>
<proteinExistence type="predicted"/>
<feature type="domain" description="PWWP" evidence="2">
    <location>
        <begin position="165"/>
        <end position="246"/>
    </location>
</feature>
<evidence type="ECO:0000259" key="2">
    <source>
        <dbReference type="PROSITE" id="PS50812"/>
    </source>
</evidence>
<dbReference type="STRING" id="42249.A0A317SWC9"/>
<feature type="compositionally biased region" description="Acidic residues" evidence="1">
    <location>
        <begin position="309"/>
        <end position="330"/>
    </location>
</feature>
<feature type="region of interest" description="Disordered" evidence="1">
    <location>
        <begin position="196"/>
        <end position="221"/>
    </location>
</feature>
<feature type="region of interest" description="Disordered" evidence="1">
    <location>
        <begin position="285"/>
        <end position="458"/>
    </location>
</feature>
<dbReference type="Pfam" id="PF00855">
    <property type="entry name" value="PWWP"/>
    <property type="match status" value="1"/>
</dbReference>
<feature type="compositionally biased region" description="Basic and acidic residues" evidence="1">
    <location>
        <begin position="556"/>
        <end position="592"/>
    </location>
</feature>
<feature type="compositionally biased region" description="Polar residues" evidence="1">
    <location>
        <begin position="1"/>
        <end position="10"/>
    </location>
</feature>
<dbReference type="PROSITE" id="PS50812">
    <property type="entry name" value="PWWP"/>
    <property type="match status" value="1"/>
</dbReference>
<evidence type="ECO:0000256" key="1">
    <source>
        <dbReference type="SAM" id="MobiDB-lite"/>
    </source>
</evidence>
<feature type="compositionally biased region" description="Low complexity" evidence="1">
    <location>
        <begin position="208"/>
        <end position="221"/>
    </location>
</feature>
<gene>
    <name evidence="3" type="ORF">C7212DRAFT_349331</name>
</gene>
<reference evidence="3 4" key="1">
    <citation type="submission" date="2018-03" db="EMBL/GenBank/DDBJ databases">
        <title>Genomes of Pezizomycetes fungi and the evolution of truffles.</title>
        <authorList>
            <person name="Murat C."/>
            <person name="Payen T."/>
            <person name="Noel B."/>
            <person name="Kuo A."/>
            <person name="Martin F.M."/>
        </authorList>
    </citation>
    <scope>NUCLEOTIDE SEQUENCE [LARGE SCALE GENOMIC DNA]</scope>
    <source>
        <strain evidence="3">091103-1</strain>
    </source>
</reference>
<feature type="region of interest" description="Disordered" evidence="1">
    <location>
        <begin position="546"/>
        <end position="634"/>
    </location>
</feature>
<dbReference type="InterPro" id="IPR035503">
    <property type="entry name" value="IOC4-like_PWWP"/>
</dbReference>
<dbReference type="EMBL" id="PYWC01000012">
    <property type="protein sequence ID" value="PWW78763.1"/>
    <property type="molecule type" value="Genomic_DNA"/>
</dbReference>
<dbReference type="CDD" id="cd05840">
    <property type="entry name" value="PWWP_ScIOC4-like"/>
    <property type="match status" value="1"/>
</dbReference>
<feature type="compositionally biased region" description="Basic residues" evidence="1">
    <location>
        <begin position="334"/>
        <end position="348"/>
    </location>
</feature>
<sequence>MVNGTPSLSPKENIVAATEAKTATSPATGKDAQVDKPKNTDQANTGSGQDGGDKMDVDEGSATRTGTKTAVGDDTTDAPKGDQSKVDANQAAKGGENIAAGSGNEKEKVEGAENDSADPSRKSARQRKGGATTTPKPTKKKSSGNLKGKTPRSTKKATVDVDYQPGMNVLAKMRTFPPWPAIILSNELLPEALLRTKPSGKTGKKGEASASASTAPSVPTSWPVMFMGTNEYSWMSISNLEPLDNEKLANAPKGSKSKPLQEAWSVARSGLNLDDVKSFQDSIEMDVDDFSVEEGPVGLEEGVGVEGSPEVDDDDLGVEEVDESEEEEEETPKQKKSAKKTSNKKRKKSDSVSDDEDDTLPDKPAKTPKKAPSAKTPKKSQAKTPQTAKGAKTPSNGTAKSRASGKGVKKSQAKDDRKSPAPRKKATKSANRVVDSDSDSAPKTSGKRGGNGEKRTKEILYLRHRMQRGFLSKGKMPIADDMPAMDKYFSVLEGHTDIDGDSIRATKINKVLKAIVKLDIIPKDDEFRFRKRALTLLEKWDKILAEKAPDPSSPAVERENGVKGDGDVEMKDDKDADEKESGGESKEDEPKAREKKKIVDVSVPLTPTKETDSAGAGAKSSDEASAEKAETATA</sequence>
<accession>A0A317SWC9</accession>
<evidence type="ECO:0000313" key="3">
    <source>
        <dbReference type="EMBL" id="PWW78763.1"/>
    </source>
</evidence>
<name>A0A317SWC9_9PEZI</name>
<protein>
    <recommendedName>
        <fullName evidence="2">PWWP domain-containing protein</fullName>
    </recommendedName>
</protein>
<keyword evidence="4" id="KW-1185">Reference proteome</keyword>
<evidence type="ECO:0000313" key="4">
    <source>
        <dbReference type="Proteomes" id="UP000246991"/>
    </source>
</evidence>
<dbReference type="Proteomes" id="UP000246991">
    <property type="component" value="Unassembled WGS sequence"/>
</dbReference>
<feature type="region of interest" description="Disordered" evidence="1">
    <location>
        <begin position="1"/>
        <end position="162"/>
    </location>
</feature>
<dbReference type="InterPro" id="IPR000313">
    <property type="entry name" value="PWWP_dom"/>
</dbReference>
<dbReference type="Gene3D" id="2.30.30.140">
    <property type="match status" value="1"/>
</dbReference>
<feature type="compositionally biased region" description="Basic and acidic residues" evidence="1">
    <location>
        <begin position="620"/>
        <end position="634"/>
    </location>
</feature>
<organism evidence="3 4">
    <name type="scientific">Tuber magnatum</name>
    <name type="common">white Piedmont truffle</name>
    <dbReference type="NCBI Taxonomy" id="42249"/>
    <lineage>
        <taxon>Eukaryota</taxon>
        <taxon>Fungi</taxon>
        <taxon>Dikarya</taxon>
        <taxon>Ascomycota</taxon>
        <taxon>Pezizomycotina</taxon>
        <taxon>Pezizomycetes</taxon>
        <taxon>Pezizales</taxon>
        <taxon>Tuberaceae</taxon>
        <taxon>Tuber</taxon>
    </lineage>
</organism>
<dbReference type="OrthoDB" id="62853at2759"/>
<dbReference type="AlphaFoldDB" id="A0A317SWC9"/>
<feature type="compositionally biased region" description="Low complexity" evidence="1">
    <location>
        <begin position="293"/>
        <end position="308"/>
    </location>
</feature>
<comment type="caution">
    <text evidence="3">The sequence shown here is derived from an EMBL/GenBank/DDBJ whole genome shotgun (WGS) entry which is preliminary data.</text>
</comment>
<dbReference type="SUPFAM" id="SSF63748">
    <property type="entry name" value="Tudor/PWWP/MBT"/>
    <property type="match status" value="1"/>
</dbReference>